<dbReference type="Pfam" id="PF01823">
    <property type="entry name" value="MACPF"/>
    <property type="match status" value="1"/>
</dbReference>
<dbReference type="Proteomes" id="UP000007797">
    <property type="component" value="Unassembled WGS sequence"/>
</dbReference>
<sequence>MKRAHVQILFLFVLLALVDAQIDNRIVLFVDPSYSCPTNCNATQFQNIKDAISSVKATQHATIQLTKNLVYSGDGNTGISVYGSVIQIKSCRSKNGGLRLFKSKSMLANCIFSSNYGSKGGSVSAIDSTLKVYNTQFMSNTALKSGPSIYSEGSDISILGASTTFTNDVIKSNGQNSSIYCTNSNVHIDDATVLPVLSCDQSCTSTYKSISACHTNSEISPPSTCSNNITNVPTIQETNTIFASGMIYESFVGSINSQFISKTILPDISIENFLQGYEGVVFGELQGYLQVRSSKYLVFRFGGNNVEITLTVNGRTEYKLNEVEIVDISSNPIFFESGIIHHIQIIISSTSPRSKRSFIVHPFPSGERIFYSKNVCGDGIPNNLEFQQGCSESVFPTFDISDQNNDGVCSSSDPNLHFKECYRQISKDCDPLSVPPGHISPDISDNILEDPYRGLVYQIPPSLLAKPLPQCTFSTSTEKYTTSQDIQKSLQESATISTSASVNTKVVDVSAAFSGEKSVSEASSMSTSSTQSVLKTEIKCVSTYIEIDQDYVKFDPIFLQDVANIKKKTDLLPIFDKYGTYYYKNAYMGGKLVQLMSTTQSSSTSTSSSEWSAAASASMGASLGLGSLSASGSVSVSYDTSISQEQMDEMSKQSSLSKILTWGGIPSAFTPEFSSNFGSYSEWTDTLDLYPVPIDYQLGAIRDLIPKEWAIQLEDGVNTTILDAWVEMENLYYNLNNVDIDFDDGSTDYKLVLYFSDPHPFTPNQTLIVEWMNEKNQQQRFEVPVLFTRTDPAGNQIICEFPNSDGGYSTIATMEPAYQNIGTAYGRVIIPSFTIKYPISFDFKGPNFMTNSSVPPNITLMGIGIDHSRKSHIINWNTGEAILFDNQGVFTLNNQLATFVEFERSLAVSKSPTTDYFSEINVGLSGQALFSRNHDCRENFEWYIFDQEISPYQGTLNLTHMIMTMTSSTAVTTQYRLDWGMVMTNSEMTSKWKAKVYVYNVGNSKTNFTSMQPPSPWTFLYYDLIPLSSPYAPPKHTFQYYNYRYPLTGGRNFIGEYFNYNAPNDPVPFRGEN</sequence>
<dbReference type="InterPro" id="IPR011050">
    <property type="entry name" value="Pectin_lyase_fold/virulence"/>
</dbReference>
<dbReference type="RefSeq" id="XP_004350532.1">
    <property type="nucleotide sequence ID" value="XM_004350481.1"/>
</dbReference>
<feature type="signal peptide" evidence="5">
    <location>
        <begin position="1"/>
        <end position="20"/>
    </location>
</feature>
<organism evidence="7 8">
    <name type="scientific">Cavenderia fasciculata</name>
    <name type="common">Slime mold</name>
    <name type="synonym">Dictyostelium fasciculatum</name>
    <dbReference type="NCBI Taxonomy" id="261658"/>
    <lineage>
        <taxon>Eukaryota</taxon>
        <taxon>Amoebozoa</taxon>
        <taxon>Evosea</taxon>
        <taxon>Eumycetozoa</taxon>
        <taxon>Dictyostelia</taxon>
        <taxon>Acytosteliales</taxon>
        <taxon>Cavenderiaceae</taxon>
        <taxon>Cavenderia</taxon>
    </lineage>
</organism>
<evidence type="ECO:0000259" key="6">
    <source>
        <dbReference type="PROSITE" id="PS51412"/>
    </source>
</evidence>
<feature type="domain" description="MACPF" evidence="6">
    <location>
        <begin position="402"/>
        <end position="736"/>
    </location>
</feature>
<evidence type="ECO:0000313" key="8">
    <source>
        <dbReference type="Proteomes" id="UP000007797"/>
    </source>
</evidence>
<proteinExistence type="predicted"/>
<keyword evidence="8" id="KW-1185">Reference proteome</keyword>
<dbReference type="PANTHER" id="PTHR45742:SF8">
    <property type="entry name" value="FLOCCULATION PROTEIN FLO11"/>
    <property type="match status" value="1"/>
</dbReference>
<dbReference type="InterPro" id="IPR020864">
    <property type="entry name" value="MACPF"/>
</dbReference>
<comment type="subcellular location">
    <subcellularLocation>
        <location evidence="1">Secreted</location>
    </subcellularLocation>
</comment>
<protein>
    <recommendedName>
        <fullName evidence="6">MACPF domain-containing protein</fullName>
    </recommendedName>
</protein>
<evidence type="ECO:0000256" key="1">
    <source>
        <dbReference type="ARBA" id="ARBA00004613"/>
    </source>
</evidence>
<evidence type="ECO:0000256" key="4">
    <source>
        <dbReference type="ARBA" id="ARBA00023157"/>
    </source>
</evidence>
<evidence type="ECO:0000313" key="7">
    <source>
        <dbReference type="EMBL" id="EGG13824.1"/>
    </source>
</evidence>
<evidence type="ECO:0000256" key="2">
    <source>
        <dbReference type="ARBA" id="ARBA00022525"/>
    </source>
</evidence>
<accession>F4QDM7</accession>
<dbReference type="KEGG" id="dfa:DFA_11585"/>
<evidence type="ECO:0000256" key="3">
    <source>
        <dbReference type="ARBA" id="ARBA00022852"/>
    </source>
</evidence>
<feature type="chain" id="PRO_5003313996" description="MACPF domain-containing protein" evidence="5">
    <location>
        <begin position="21"/>
        <end position="1073"/>
    </location>
</feature>
<dbReference type="OMA" id="ATMEPAY"/>
<reference evidence="8" key="1">
    <citation type="journal article" date="2011" name="Genome Res.">
        <title>Phylogeny-wide analysis of social amoeba genomes highlights ancient origins for complex intercellular communication.</title>
        <authorList>
            <person name="Heidel A.J."/>
            <person name="Lawal H.M."/>
            <person name="Felder M."/>
            <person name="Schilde C."/>
            <person name="Helps N.R."/>
            <person name="Tunggal B."/>
            <person name="Rivero F."/>
            <person name="John U."/>
            <person name="Schleicher M."/>
            <person name="Eichinger L."/>
            <person name="Platzer M."/>
            <person name="Noegel A.A."/>
            <person name="Schaap P."/>
            <person name="Gloeckner G."/>
        </authorList>
    </citation>
    <scope>NUCLEOTIDE SEQUENCE [LARGE SCALE GENOMIC DNA]</scope>
    <source>
        <strain evidence="8">SH3</strain>
    </source>
</reference>
<dbReference type="AlphaFoldDB" id="F4QDM7"/>
<name>F4QDM7_CACFS</name>
<dbReference type="PANTHER" id="PTHR45742">
    <property type="entry name" value="COMPLEMENT COMPONENT C6"/>
    <property type="match status" value="1"/>
</dbReference>
<dbReference type="EMBL" id="GL883029">
    <property type="protein sequence ID" value="EGG13824.1"/>
    <property type="molecule type" value="Genomic_DNA"/>
</dbReference>
<dbReference type="PROSITE" id="PS51412">
    <property type="entry name" value="MACPF_2"/>
    <property type="match status" value="1"/>
</dbReference>
<gene>
    <name evidence="7" type="ORF">DFA_11585</name>
</gene>
<keyword evidence="5" id="KW-0732">Signal</keyword>
<dbReference type="OrthoDB" id="21110at2759"/>
<keyword evidence="2" id="KW-0964">Secreted</keyword>
<dbReference type="GeneID" id="14866284"/>
<dbReference type="SUPFAM" id="SSF51126">
    <property type="entry name" value="Pectin lyase-like"/>
    <property type="match status" value="1"/>
</dbReference>
<evidence type="ECO:0000256" key="5">
    <source>
        <dbReference type="SAM" id="SignalP"/>
    </source>
</evidence>
<dbReference type="GO" id="GO:0005576">
    <property type="term" value="C:extracellular region"/>
    <property type="evidence" value="ECO:0007669"/>
    <property type="project" value="UniProtKB-SubCell"/>
</dbReference>
<dbReference type="GO" id="GO:0031640">
    <property type="term" value="P:killing of cells of another organism"/>
    <property type="evidence" value="ECO:0007669"/>
    <property type="project" value="UniProtKB-KW"/>
</dbReference>
<keyword evidence="4" id="KW-1015">Disulfide bond</keyword>
<keyword evidence="3" id="KW-0204">Cytolysis</keyword>